<sequence length="444" mass="47890">MYIGMMLFGLFFGAGNIIFPIAMGQQAGGNVWLAVVGFLITSVGLPLLGIIGLGLSQSSGVFFLAKKVNKTYGYIFTVLLYLVIGPFFAIPRLATTSFQIGFAPFISEGQIPLFLGIFSVVFFGATYFFATRPGKIMTYVGKYLTPIFLILLGIILLFVFLKPMGSLGFEAQGAYQTNAVLKGFTEGYNTMDALASLAFGVIVVDSIRRLGINKPKDLVREMSKSGIVALILMGVIYLLLALMGTLSLNKFGIAPDGGTALAEVARFYMGDFGNILLAVLILIACLKTAIGLVTSFGEAMNKMFPNIPYKVFMTVAAVLPAIFANVGLSKIVEYSTPVLMFIYPLAVALIFISLLTPILKPTKWVYGMTTLFTLIPAIFDLLSNAPKFISGTSFVKAIVDFATKYLPLYNLGLGWVVPALIGLIIGIVLQKLSVLGLNKEEKTS</sequence>
<dbReference type="NCBIfam" id="TIGR00796">
    <property type="entry name" value="livcs"/>
    <property type="match status" value="1"/>
</dbReference>
<dbReference type="AlphaFoldDB" id="A0A0R2DLM9"/>
<dbReference type="GO" id="GO:0015818">
    <property type="term" value="P:isoleucine transport"/>
    <property type="evidence" value="ECO:0007669"/>
    <property type="project" value="TreeGrafter"/>
</dbReference>
<comment type="similarity">
    <text evidence="2 9">Belongs to the branched chain amino acid transporter family.</text>
</comment>
<reference evidence="10 11" key="1">
    <citation type="journal article" date="2015" name="Genome Announc.">
        <title>Expanding the biotechnology potential of lactobacilli through comparative genomics of 213 strains and associated genera.</title>
        <authorList>
            <person name="Sun Z."/>
            <person name="Harris H.M."/>
            <person name="McCann A."/>
            <person name="Guo C."/>
            <person name="Argimon S."/>
            <person name="Zhang W."/>
            <person name="Yang X."/>
            <person name="Jeffery I.B."/>
            <person name="Cooney J.C."/>
            <person name="Kagawa T.F."/>
            <person name="Liu W."/>
            <person name="Song Y."/>
            <person name="Salvetti E."/>
            <person name="Wrobel A."/>
            <person name="Rasinkangas P."/>
            <person name="Parkhill J."/>
            <person name="Rea M.C."/>
            <person name="O'Sullivan O."/>
            <person name="Ritari J."/>
            <person name="Douillard F.P."/>
            <person name="Paul Ross R."/>
            <person name="Yang R."/>
            <person name="Briner A.E."/>
            <person name="Felis G.E."/>
            <person name="de Vos W.M."/>
            <person name="Barrangou R."/>
            <person name="Klaenhammer T.R."/>
            <person name="Caufield P.W."/>
            <person name="Cui Y."/>
            <person name="Zhang H."/>
            <person name="O'Toole P.W."/>
        </authorList>
    </citation>
    <scope>NUCLEOTIDE SEQUENCE [LARGE SCALE GENOMIC DNA]</scope>
    <source>
        <strain evidence="10 11">DSM 23037</strain>
    </source>
</reference>
<feature type="transmembrane region" description="Helical" evidence="9">
    <location>
        <begin position="227"/>
        <end position="248"/>
    </location>
</feature>
<dbReference type="Pfam" id="PF05525">
    <property type="entry name" value="Branch_AA_trans"/>
    <property type="match status" value="1"/>
</dbReference>
<evidence type="ECO:0000256" key="8">
    <source>
        <dbReference type="ARBA" id="ARBA00023136"/>
    </source>
</evidence>
<dbReference type="GO" id="GO:0015188">
    <property type="term" value="F:L-isoleucine transmembrane transporter activity"/>
    <property type="evidence" value="ECO:0007669"/>
    <property type="project" value="TreeGrafter"/>
</dbReference>
<dbReference type="Proteomes" id="UP000051378">
    <property type="component" value="Unassembled WGS sequence"/>
</dbReference>
<dbReference type="PATRIC" id="fig|1423744.4.peg.12"/>
<keyword evidence="3 9" id="KW-0813">Transport</keyword>
<organism evidence="10 11">
    <name type="scientific">Holzapfeliella floricola DSM 23037 = JCM 16512</name>
    <dbReference type="NCBI Taxonomy" id="1423744"/>
    <lineage>
        <taxon>Bacteria</taxon>
        <taxon>Bacillati</taxon>
        <taxon>Bacillota</taxon>
        <taxon>Bacilli</taxon>
        <taxon>Lactobacillales</taxon>
        <taxon>Lactobacillaceae</taxon>
        <taxon>Holzapfeliella</taxon>
    </lineage>
</organism>
<comment type="caution">
    <text evidence="9">Lacks conserved residue(s) required for the propagation of feature annotation.</text>
</comment>
<gene>
    <name evidence="10" type="ORF">FC86_GL000011</name>
</gene>
<keyword evidence="11" id="KW-1185">Reference proteome</keyword>
<evidence type="ECO:0000256" key="3">
    <source>
        <dbReference type="ARBA" id="ARBA00022448"/>
    </source>
</evidence>
<feature type="transmembrane region" description="Helical" evidence="9">
    <location>
        <begin position="275"/>
        <end position="297"/>
    </location>
</feature>
<dbReference type="GO" id="GO:0015190">
    <property type="term" value="F:L-leucine transmembrane transporter activity"/>
    <property type="evidence" value="ECO:0007669"/>
    <property type="project" value="TreeGrafter"/>
</dbReference>
<accession>A0A0R2DLM9</accession>
<comment type="function">
    <text evidence="9">Component of the transport system for branched-chain amino acids.</text>
</comment>
<dbReference type="InterPro" id="IPR004685">
    <property type="entry name" value="Brnchd-chn_aa_trnsp_Livcs"/>
</dbReference>
<evidence type="ECO:0000256" key="2">
    <source>
        <dbReference type="ARBA" id="ARBA00008540"/>
    </source>
</evidence>
<keyword evidence="6 9" id="KW-0029">Amino-acid transport</keyword>
<evidence type="ECO:0000256" key="7">
    <source>
        <dbReference type="ARBA" id="ARBA00022989"/>
    </source>
</evidence>
<feature type="transmembrane region" description="Helical" evidence="9">
    <location>
        <begin position="340"/>
        <end position="359"/>
    </location>
</feature>
<evidence type="ECO:0000256" key="9">
    <source>
        <dbReference type="RuleBase" id="RU362122"/>
    </source>
</evidence>
<name>A0A0R2DLM9_9LACO</name>
<feature type="transmembrane region" description="Helical" evidence="9">
    <location>
        <begin position="111"/>
        <end position="131"/>
    </location>
</feature>
<keyword evidence="4" id="KW-1003">Cell membrane</keyword>
<evidence type="ECO:0000313" key="10">
    <source>
        <dbReference type="EMBL" id="KRN04985.1"/>
    </source>
</evidence>
<dbReference type="PANTHER" id="PTHR30588:SF0">
    <property type="entry name" value="BRANCHED-CHAIN AMINO ACID PERMEASE BRNQ"/>
    <property type="match status" value="1"/>
</dbReference>
<dbReference type="GO" id="GO:0005886">
    <property type="term" value="C:plasma membrane"/>
    <property type="evidence" value="ECO:0007669"/>
    <property type="project" value="UniProtKB-SubCell"/>
</dbReference>
<feature type="transmembrane region" description="Helical" evidence="9">
    <location>
        <begin position="409"/>
        <end position="429"/>
    </location>
</feature>
<comment type="subcellular location">
    <subcellularLocation>
        <location evidence="1 9">Cell membrane</location>
        <topology evidence="1 9">Multi-pass membrane protein</topology>
    </subcellularLocation>
</comment>
<dbReference type="EMBL" id="AYZL01000001">
    <property type="protein sequence ID" value="KRN04985.1"/>
    <property type="molecule type" value="Genomic_DNA"/>
</dbReference>
<feature type="transmembrane region" description="Helical" evidence="9">
    <location>
        <begin position="72"/>
        <end position="91"/>
    </location>
</feature>
<comment type="caution">
    <text evidence="10">The sequence shown here is derived from an EMBL/GenBank/DDBJ whole genome shotgun (WGS) entry which is preliminary data.</text>
</comment>
<feature type="transmembrane region" description="Helical" evidence="9">
    <location>
        <begin position="309"/>
        <end position="328"/>
    </location>
</feature>
<keyword evidence="8 9" id="KW-0472">Membrane</keyword>
<dbReference type="STRING" id="1423744.FC86_GL000011"/>
<proteinExistence type="inferred from homology"/>
<keyword evidence="7 9" id="KW-1133">Transmembrane helix</keyword>
<evidence type="ECO:0000313" key="11">
    <source>
        <dbReference type="Proteomes" id="UP000051378"/>
    </source>
</evidence>
<evidence type="ECO:0000256" key="4">
    <source>
        <dbReference type="ARBA" id="ARBA00022475"/>
    </source>
</evidence>
<protein>
    <recommendedName>
        <fullName evidence="9">Branched-chain amino acid transport system carrier protein</fullName>
    </recommendedName>
</protein>
<feature type="transmembrane region" description="Helical" evidence="9">
    <location>
        <begin position="34"/>
        <end position="65"/>
    </location>
</feature>
<dbReference type="GO" id="GO:0015820">
    <property type="term" value="P:L-leucine transport"/>
    <property type="evidence" value="ECO:0007669"/>
    <property type="project" value="TreeGrafter"/>
</dbReference>
<evidence type="ECO:0000256" key="5">
    <source>
        <dbReference type="ARBA" id="ARBA00022692"/>
    </source>
</evidence>
<feature type="transmembrane region" description="Helical" evidence="9">
    <location>
        <begin position="371"/>
        <end position="389"/>
    </location>
</feature>
<feature type="transmembrane region" description="Helical" evidence="9">
    <location>
        <begin position="143"/>
        <end position="161"/>
    </location>
</feature>
<dbReference type="GO" id="GO:0005304">
    <property type="term" value="F:L-valine transmembrane transporter activity"/>
    <property type="evidence" value="ECO:0007669"/>
    <property type="project" value="TreeGrafter"/>
</dbReference>
<keyword evidence="5 9" id="KW-0812">Transmembrane</keyword>
<dbReference type="PANTHER" id="PTHR30588">
    <property type="entry name" value="BRANCHED-CHAIN AMINO ACID TRANSPORT SYSTEM 2 CARRIER PROTEIN"/>
    <property type="match status" value="1"/>
</dbReference>
<evidence type="ECO:0000256" key="6">
    <source>
        <dbReference type="ARBA" id="ARBA00022970"/>
    </source>
</evidence>
<evidence type="ECO:0000256" key="1">
    <source>
        <dbReference type="ARBA" id="ARBA00004651"/>
    </source>
</evidence>